<gene>
    <name evidence="8" type="ORF">FB388_2682</name>
</gene>
<evidence type="ECO:0000256" key="5">
    <source>
        <dbReference type="ARBA" id="ARBA00023136"/>
    </source>
</evidence>
<proteinExistence type="predicted"/>
<comment type="caution">
    <text evidence="8">The sequence shown here is derived from an EMBL/GenBank/DDBJ whole genome shotgun (WGS) entry which is preliminary data.</text>
</comment>
<feature type="transmembrane region" description="Helical" evidence="7">
    <location>
        <begin position="159"/>
        <end position="177"/>
    </location>
</feature>
<evidence type="ECO:0000256" key="1">
    <source>
        <dbReference type="ARBA" id="ARBA00004141"/>
    </source>
</evidence>
<feature type="transmembrane region" description="Helical" evidence="7">
    <location>
        <begin position="267"/>
        <end position="292"/>
    </location>
</feature>
<keyword evidence="3 7" id="KW-0812">Transmembrane</keyword>
<sequence length="535" mass="57973">MSTPISPKTRERDTARSDEALLLRLGYSQVLYREMGGFSNFAISFTIISVLAGCLTSYNLAFNNGGPVVVTWGWLVVGGFCVLVAMAMAEIASSMPTAGALYFWASRLGGPAWGWFTGWFNLLGQIAVTAAIQYGCATFTTALLNLWFPSLVGTDTTTIFITFTVIVVAQLGLNLLNVNLLSKFNTLSAWWHMAGVALIVVILLIVPTEHQSAAFVFGEVVNNSGFSDSAIWFVFGIGLLMAQYTVTGYDASAHMSEETRGASRATALGMIWAVVASVAFGFVLLVAITFAVPDVQGVLDAAGMSVVYIWTESTNAAWAEFMLIISVGAQWFCGTASVTSASRMLFAFSRDRAVPFSRLWRRVGANRVPVNSVLAIAVTAWALMIPTLANGVVGYAVGTSIAVIGLYIAFALPIILRIKAGDKFEPGAWSLGKHWKWVSRIAVVWIAVVCVLFLLPLTPNGVPGTEGFSWESMNYAPLTVGGAVVLFGGWYVLSARKWFTGPVQEARAQEQLQAMQQQQQREMPRQPVRQPVRPY</sequence>
<dbReference type="GO" id="GO:0022857">
    <property type="term" value="F:transmembrane transporter activity"/>
    <property type="evidence" value="ECO:0007669"/>
    <property type="project" value="InterPro"/>
</dbReference>
<dbReference type="Pfam" id="PF13520">
    <property type="entry name" value="AA_permease_2"/>
    <property type="match status" value="1"/>
</dbReference>
<dbReference type="AlphaFoldDB" id="A0A543GGT0"/>
<protein>
    <submittedName>
        <fullName evidence="8">Amino acid/polyamine/organocation transporter (APC superfamily)</fullName>
    </submittedName>
</protein>
<evidence type="ECO:0000256" key="6">
    <source>
        <dbReference type="SAM" id="MobiDB-lite"/>
    </source>
</evidence>
<feature type="transmembrane region" description="Helical" evidence="7">
    <location>
        <begin position="126"/>
        <end position="147"/>
    </location>
</feature>
<feature type="transmembrane region" description="Helical" evidence="7">
    <location>
        <begin position="226"/>
        <end position="246"/>
    </location>
</feature>
<feature type="transmembrane region" description="Helical" evidence="7">
    <location>
        <begin position="437"/>
        <end position="455"/>
    </location>
</feature>
<evidence type="ECO:0000256" key="3">
    <source>
        <dbReference type="ARBA" id="ARBA00022692"/>
    </source>
</evidence>
<keyword evidence="4 7" id="KW-1133">Transmembrane helix</keyword>
<accession>A0A543GGT0</accession>
<evidence type="ECO:0000256" key="4">
    <source>
        <dbReference type="ARBA" id="ARBA00022989"/>
    </source>
</evidence>
<evidence type="ECO:0000256" key="7">
    <source>
        <dbReference type="SAM" id="Phobius"/>
    </source>
</evidence>
<feature type="transmembrane region" description="Helical" evidence="7">
    <location>
        <begin position="72"/>
        <end position="105"/>
    </location>
</feature>
<keyword evidence="2" id="KW-0813">Transport</keyword>
<feature type="transmembrane region" description="Helical" evidence="7">
    <location>
        <begin position="475"/>
        <end position="493"/>
    </location>
</feature>
<feature type="region of interest" description="Disordered" evidence="6">
    <location>
        <begin position="510"/>
        <end position="535"/>
    </location>
</feature>
<keyword evidence="9" id="KW-1185">Reference proteome</keyword>
<comment type="subcellular location">
    <subcellularLocation>
        <location evidence="1">Membrane</location>
        <topology evidence="1">Multi-pass membrane protein</topology>
    </subcellularLocation>
</comment>
<dbReference type="RefSeq" id="WP_142100776.1">
    <property type="nucleotide sequence ID" value="NZ_VFPH01000001.1"/>
</dbReference>
<dbReference type="GO" id="GO:0016020">
    <property type="term" value="C:membrane"/>
    <property type="evidence" value="ECO:0007669"/>
    <property type="project" value="UniProtKB-SubCell"/>
</dbReference>
<feature type="transmembrane region" description="Helical" evidence="7">
    <location>
        <begin position="368"/>
        <end position="389"/>
    </location>
</feature>
<feature type="transmembrane region" description="Helical" evidence="7">
    <location>
        <begin position="189"/>
        <end position="206"/>
    </location>
</feature>
<evidence type="ECO:0000313" key="8">
    <source>
        <dbReference type="EMBL" id="TQM45284.1"/>
    </source>
</evidence>
<name>A0A543GGT0_9PSEU</name>
<dbReference type="PIRSF" id="PIRSF006060">
    <property type="entry name" value="AA_transporter"/>
    <property type="match status" value="1"/>
</dbReference>
<dbReference type="Gene3D" id="1.20.1740.10">
    <property type="entry name" value="Amino acid/polyamine transporter I"/>
    <property type="match status" value="1"/>
</dbReference>
<feature type="transmembrane region" description="Helical" evidence="7">
    <location>
        <begin position="321"/>
        <end position="348"/>
    </location>
</feature>
<dbReference type="InterPro" id="IPR002293">
    <property type="entry name" value="AA/rel_permease1"/>
</dbReference>
<dbReference type="OrthoDB" id="8274074at2"/>
<evidence type="ECO:0000256" key="2">
    <source>
        <dbReference type="ARBA" id="ARBA00022448"/>
    </source>
</evidence>
<dbReference type="Proteomes" id="UP000319818">
    <property type="component" value="Unassembled WGS sequence"/>
</dbReference>
<feature type="transmembrane region" description="Helical" evidence="7">
    <location>
        <begin position="41"/>
        <end position="60"/>
    </location>
</feature>
<evidence type="ECO:0000313" key="9">
    <source>
        <dbReference type="Proteomes" id="UP000319818"/>
    </source>
</evidence>
<dbReference type="PANTHER" id="PTHR45649">
    <property type="entry name" value="AMINO-ACID PERMEASE BAT1"/>
    <property type="match status" value="1"/>
</dbReference>
<reference evidence="8 9" key="1">
    <citation type="submission" date="2019-06" db="EMBL/GenBank/DDBJ databases">
        <title>Sequencing the genomes of 1000 actinobacteria strains.</title>
        <authorList>
            <person name="Klenk H.-P."/>
        </authorList>
    </citation>
    <scope>NUCLEOTIDE SEQUENCE [LARGE SCALE GENOMIC DNA]</scope>
    <source>
        <strain evidence="8 9">DSM 45511</strain>
    </source>
</reference>
<organism evidence="8 9">
    <name type="scientific">Pseudonocardia cypriaca</name>
    <dbReference type="NCBI Taxonomy" id="882449"/>
    <lineage>
        <taxon>Bacteria</taxon>
        <taxon>Bacillati</taxon>
        <taxon>Actinomycetota</taxon>
        <taxon>Actinomycetes</taxon>
        <taxon>Pseudonocardiales</taxon>
        <taxon>Pseudonocardiaceae</taxon>
        <taxon>Pseudonocardia</taxon>
    </lineage>
</organism>
<feature type="transmembrane region" description="Helical" evidence="7">
    <location>
        <begin position="395"/>
        <end position="416"/>
    </location>
</feature>
<keyword evidence="5 7" id="KW-0472">Membrane</keyword>
<dbReference type="EMBL" id="VFPH01000001">
    <property type="protein sequence ID" value="TQM45284.1"/>
    <property type="molecule type" value="Genomic_DNA"/>
</dbReference>
<dbReference type="PANTHER" id="PTHR45649:SF26">
    <property type="entry name" value="OS04G0435100 PROTEIN"/>
    <property type="match status" value="1"/>
</dbReference>